<evidence type="ECO:0000313" key="1">
    <source>
        <dbReference type="EMBL" id="MPL99609.1"/>
    </source>
</evidence>
<protein>
    <recommendedName>
        <fullName evidence="2">V-type ATP synthase subunit C</fullName>
    </recommendedName>
</protein>
<dbReference type="InterPro" id="IPR024492">
    <property type="entry name" value="DUF2764"/>
</dbReference>
<dbReference type="AlphaFoldDB" id="A0A644W775"/>
<evidence type="ECO:0008006" key="2">
    <source>
        <dbReference type="Google" id="ProtNLM"/>
    </source>
</evidence>
<dbReference type="SUPFAM" id="SSF103486">
    <property type="entry name" value="V-type ATP synthase subunit C"/>
    <property type="match status" value="1"/>
</dbReference>
<proteinExistence type="predicted"/>
<name>A0A644W775_9ZZZZ</name>
<gene>
    <name evidence="1" type="ORF">SDC9_45827</name>
</gene>
<comment type="caution">
    <text evidence="1">The sequence shown here is derived from an EMBL/GenBank/DDBJ whole genome shotgun (WGS) entry which is preliminary data.</text>
</comment>
<dbReference type="EMBL" id="VSSQ01000677">
    <property type="protein sequence ID" value="MPL99609.1"/>
    <property type="molecule type" value="Genomic_DNA"/>
</dbReference>
<sequence length="212" mass="24886">MNNYPYLIAGLPEIFPDFEKSSHNIDLLFDHIKENINPKEKKYLDWLLFGLNGENLTSHFYREVFKTRNRFLNEFFRFDLDMRNIQTAYVSKQMGLDVSEYLIGENNLVNSIKSSRASDFGASDFFGESAKLISLLSSSNILEKEQGLDLMRWNKASQITTFNYFDIDWILSFATRLTLAKRWDALDKKLGAELFRKLVNEVKETYKNEDKE</sequence>
<accession>A0A644W775</accession>
<reference evidence="1" key="1">
    <citation type="submission" date="2019-08" db="EMBL/GenBank/DDBJ databases">
        <authorList>
            <person name="Kucharzyk K."/>
            <person name="Murdoch R.W."/>
            <person name="Higgins S."/>
            <person name="Loffler F."/>
        </authorList>
    </citation>
    <scope>NUCLEOTIDE SEQUENCE</scope>
</reference>
<organism evidence="1">
    <name type="scientific">bioreactor metagenome</name>
    <dbReference type="NCBI Taxonomy" id="1076179"/>
    <lineage>
        <taxon>unclassified sequences</taxon>
        <taxon>metagenomes</taxon>
        <taxon>ecological metagenomes</taxon>
    </lineage>
</organism>
<dbReference type="Pfam" id="PF10962">
    <property type="entry name" value="DUF2764"/>
    <property type="match status" value="1"/>
</dbReference>
<dbReference type="InterPro" id="IPR036079">
    <property type="entry name" value="ATPase_csu/dsu_sf"/>
</dbReference>